<dbReference type="EMBL" id="FNVQ01000002">
    <property type="protein sequence ID" value="SEG53439.1"/>
    <property type="molecule type" value="Genomic_DNA"/>
</dbReference>
<dbReference type="NCBIfam" id="NF038402">
    <property type="entry name" value="TroA_like"/>
    <property type="match status" value="1"/>
</dbReference>
<organism evidence="3 4">
    <name type="scientific">Marinobacterium lutimaris</name>
    <dbReference type="NCBI Taxonomy" id="568106"/>
    <lineage>
        <taxon>Bacteria</taxon>
        <taxon>Pseudomonadati</taxon>
        <taxon>Pseudomonadota</taxon>
        <taxon>Gammaproteobacteria</taxon>
        <taxon>Oceanospirillales</taxon>
        <taxon>Oceanospirillaceae</taxon>
        <taxon>Marinobacterium</taxon>
    </lineage>
</organism>
<name>A0A1H6AXT3_9GAMM</name>
<feature type="domain" description="Fe/B12 periplasmic-binding" evidence="2">
    <location>
        <begin position="51"/>
        <end position="296"/>
    </location>
</feature>
<protein>
    <submittedName>
        <fullName evidence="3">Iron complex transport system substrate-binding protein</fullName>
    </submittedName>
</protein>
<evidence type="ECO:0000259" key="2">
    <source>
        <dbReference type="PROSITE" id="PS50983"/>
    </source>
</evidence>
<gene>
    <name evidence="3" type="ORF">SAMN05444390_102282</name>
</gene>
<dbReference type="InterPro" id="IPR050902">
    <property type="entry name" value="ABC_Transporter_SBP"/>
</dbReference>
<reference evidence="3 4" key="1">
    <citation type="submission" date="2016-10" db="EMBL/GenBank/DDBJ databases">
        <authorList>
            <person name="de Groot N.N."/>
        </authorList>
    </citation>
    <scope>NUCLEOTIDE SEQUENCE [LARGE SCALE GENOMIC DNA]</scope>
    <source>
        <strain evidence="3 4">DSM 22012</strain>
    </source>
</reference>
<keyword evidence="4" id="KW-1185">Reference proteome</keyword>
<proteinExistence type="predicted"/>
<dbReference type="PANTHER" id="PTHR30535">
    <property type="entry name" value="VITAMIN B12-BINDING PROTEIN"/>
    <property type="match status" value="1"/>
</dbReference>
<accession>A0A1H6AXT3</accession>
<dbReference type="GO" id="GO:0071281">
    <property type="term" value="P:cellular response to iron ion"/>
    <property type="evidence" value="ECO:0007669"/>
    <property type="project" value="TreeGrafter"/>
</dbReference>
<dbReference type="Pfam" id="PF01497">
    <property type="entry name" value="Peripla_BP_2"/>
    <property type="match status" value="1"/>
</dbReference>
<dbReference type="CDD" id="cd01144">
    <property type="entry name" value="BtuF"/>
    <property type="match status" value="1"/>
</dbReference>
<sequence>MVERVYCAFLPGADMARFLVVLLLLLPGLLQAQVLTDASGKTLNLQQPVKRIVVLAPNIAENLYAIGAGDLIVGRVAHTDYPPPVAELPQVGDYQQFNLEAILALKPDLVLAWQQGNPEARLQNLESMGLRVFRLSSVTLDDIPRNLELLGRLTARESEAAGAAGAFRDRLARLAPQAGPRPRLFYQLWDDPLLSVSKSTLIGEAITFCGADNVFAERPESVPQLNLEAVIAAKPDIIVSTNELAASWRERWLPWQQIPAVALNQLVTLQADQMHRATPRFLDGLEALCNAVADVRSSR</sequence>
<keyword evidence="1" id="KW-0732">Signal</keyword>
<dbReference type="AlphaFoldDB" id="A0A1H6AXT3"/>
<evidence type="ECO:0000313" key="3">
    <source>
        <dbReference type="EMBL" id="SEG53439.1"/>
    </source>
</evidence>
<dbReference type="Proteomes" id="UP000236745">
    <property type="component" value="Unassembled WGS sequence"/>
</dbReference>
<dbReference type="InterPro" id="IPR002491">
    <property type="entry name" value="ABC_transptr_periplasmic_BD"/>
</dbReference>
<evidence type="ECO:0000313" key="4">
    <source>
        <dbReference type="Proteomes" id="UP000236745"/>
    </source>
</evidence>
<dbReference type="InterPro" id="IPR054828">
    <property type="entry name" value="Vit_B12_bind_prot"/>
</dbReference>
<dbReference type="Gene3D" id="3.40.50.1980">
    <property type="entry name" value="Nitrogenase molybdenum iron protein domain"/>
    <property type="match status" value="2"/>
</dbReference>
<dbReference type="PANTHER" id="PTHR30535:SF34">
    <property type="entry name" value="MOLYBDATE-BINDING PROTEIN MOLA"/>
    <property type="match status" value="1"/>
</dbReference>
<dbReference type="SUPFAM" id="SSF53807">
    <property type="entry name" value="Helical backbone' metal receptor"/>
    <property type="match status" value="1"/>
</dbReference>
<evidence type="ECO:0000256" key="1">
    <source>
        <dbReference type="ARBA" id="ARBA00022729"/>
    </source>
</evidence>
<dbReference type="PROSITE" id="PS50983">
    <property type="entry name" value="FE_B12_PBP"/>
    <property type="match status" value="1"/>
</dbReference>